<dbReference type="AlphaFoldDB" id="A0AAV5NQ23"/>
<comment type="caution">
    <text evidence="2">The sequence shown here is derived from an EMBL/GenBank/DDBJ whole genome shotgun (WGS) entry which is preliminary data.</text>
</comment>
<keyword evidence="2" id="KW-0503">Monooxygenase</keyword>
<protein>
    <submittedName>
        <fullName evidence="2">Antibiotic biosynthesis monooxygenase</fullName>
    </submittedName>
</protein>
<dbReference type="Gene3D" id="3.30.70.100">
    <property type="match status" value="1"/>
</dbReference>
<dbReference type="Proteomes" id="UP001156690">
    <property type="component" value="Unassembled WGS sequence"/>
</dbReference>
<proteinExistence type="predicted"/>
<evidence type="ECO:0000259" key="1">
    <source>
        <dbReference type="PROSITE" id="PS51725"/>
    </source>
</evidence>
<keyword evidence="3" id="KW-1185">Reference proteome</keyword>
<dbReference type="InterPro" id="IPR050744">
    <property type="entry name" value="AI-2_Isomerase_LsrG"/>
</dbReference>
<dbReference type="InterPro" id="IPR007138">
    <property type="entry name" value="ABM_dom"/>
</dbReference>
<dbReference type="GO" id="GO:0004497">
    <property type="term" value="F:monooxygenase activity"/>
    <property type="evidence" value="ECO:0007669"/>
    <property type="project" value="UniProtKB-KW"/>
</dbReference>
<keyword evidence="2" id="KW-0560">Oxidoreductase</keyword>
<sequence length="96" mass="10826">MIHLLACFKAKSGKETELQQMLSAMVEPTKAEPGCLRYELFEDNGEEGHFIFNECFVDQSAFEEHQATAHFAHLIENVNDLISEEIKIITLSPIAS</sequence>
<organism evidence="2 3">
    <name type="scientific">Vibrio penaeicida</name>
    <dbReference type="NCBI Taxonomy" id="104609"/>
    <lineage>
        <taxon>Bacteria</taxon>
        <taxon>Pseudomonadati</taxon>
        <taxon>Pseudomonadota</taxon>
        <taxon>Gammaproteobacteria</taxon>
        <taxon>Vibrionales</taxon>
        <taxon>Vibrionaceae</taxon>
        <taxon>Vibrio</taxon>
    </lineage>
</organism>
<name>A0AAV5NQ23_9VIBR</name>
<dbReference type="PANTHER" id="PTHR33336:SF3">
    <property type="entry name" value="ABM DOMAIN-CONTAINING PROTEIN"/>
    <property type="match status" value="1"/>
</dbReference>
<evidence type="ECO:0000313" key="2">
    <source>
        <dbReference type="EMBL" id="GLQ72121.1"/>
    </source>
</evidence>
<feature type="domain" description="ABM" evidence="1">
    <location>
        <begin position="2"/>
        <end position="90"/>
    </location>
</feature>
<dbReference type="InterPro" id="IPR011008">
    <property type="entry name" value="Dimeric_a/b-barrel"/>
</dbReference>
<dbReference type="SUPFAM" id="SSF54909">
    <property type="entry name" value="Dimeric alpha+beta barrel"/>
    <property type="match status" value="1"/>
</dbReference>
<dbReference type="RefSeq" id="WP_101114274.1">
    <property type="nucleotide sequence ID" value="NZ_AP025145.1"/>
</dbReference>
<accession>A0AAV5NQ23</accession>
<dbReference type="Pfam" id="PF03992">
    <property type="entry name" value="ABM"/>
    <property type="match status" value="1"/>
</dbReference>
<dbReference type="EMBL" id="BSNX01000012">
    <property type="protein sequence ID" value="GLQ72121.1"/>
    <property type="molecule type" value="Genomic_DNA"/>
</dbReference>
<evidence type="ECO:0000313" key="3">
    <source>
        <dbReference type="Proteomes" id="UP001156690"/>
    </source>
</evidence>
<dbReference type="PANTHER" id="PTHR33336">
    <property type="entry name" value="QUINOL MONOOXYGENASE YGIN-RELATED"/>
    <property type="match status" value="1"/>
</dbReference>
<reference evidence="3" key="1">
    <citation type="journal article" date="2019" name="Int. J. Syst. Evol. Microbiol.">
        <title>The Global Catalogue of Microorganisms (GCM) 10K type strain sequencing project: providing services to taxonomists for standard genome sequencing and annotation.</title>
        <authorList>
            <consortium name="The Broad Institute Genomics Platform"/>
            <consortium name="The Broad Institute Genome Sequencing Center for Infectious Disease"/>
            <person name="Wu L."/>
            <person name="Ma J."/>
        </authorList>
    </citation>
    <scope>NUCLEOTIDE SEQUENCE [LARGE SCALE GENOMIC DNA]</scope>
    <source>
        <strain evidence="3">NBRC 15640</strain>
    </source>
</reference>
<dbReference type="PROSITE" id="PS51725">
    <property type="entry name" value="ABM"/>
    <property type="match status" value="1"/>
</dbReference>
<gene>
    <name evidence="2" type="ORF">GCM10007932_14810</name>
</gene>